<keyword evidence="3" id="KW-1185">Reference proteome</keyword>
<dbReference type="EMBL" id="JANPWB010000012">
    <property type="protein sequence ID" value="KAJ1119393.1"/>
    <property type="molecule type" value="Genomic_DNA"/>
</dbReference>
<evidence type="ECO:0000313" key="2">
    <source>
        <dbReference type="EMBL" id="KAJ1119393.1"/>
    </source>
</evidence>
<feature type="transmembrane region" description="Helical" evidence="1">
    <location>
        <begin position="39"/>
        <end position="60"/>
    </location>
</feature>
<evidence type="ECO:0000313" key="3">
    <source>
        <dbReference type="Proteomes" id="UP001066276"/>
    </source>
</evidence>
<dbReference type="Proteomes" id="UP001066276">
    <property type="component" value="Chromosome 8"/>
</dbReference>
<dbReference type="AlphaFoldDB" id="A0AAV7NTG4"/>
<keyword evidence="1" id="KW-1133">Transmembrane helix</keyword>
<sequence length="75" mass="8262">MRGPGRRQVRATALAATVPLLLLGPRGFRGPRLRRLFSGLAALWTSVAICGWWCLNFGALGAREERAQCRVQVMP</sequence>
<protein>
    <submittedName>
        <fullName evidence="2">Uncharacterized protein</fullName>
    </submittedName>
</protein>
<comment type="caution">
    <text evidence="2">The sequence shown here is derived from an EMBL/GenBank/DDBJ whole genome shotgun (WGS) entry which is preliminary data.</text>
</comment>
<evidence type="ECO:0000256" key="1">
    <source>
        <dbReference type="SAM" id="Phobius"/>
    </source>
</evidence>
<keyword evidence="1" id="KW-0472">Membrane</keyword>
<organism evidence="2 3">
    <name type="scientific">Pleurodeles waltl</name>
    <name type="common">Iberian ribbed newt</name>
    <dbReference type="NCBI Taxonomy" id="8319"/>
    <lineage>
        <taxon>Eukaryota</taxon>
        <taxon>Metazoa</taxon>
        <taxon>Chordata</taxon>
        <taxon>Craniata</taxon>
        <taxon>Vertebrata</taxon>
        <taxon>Euteleostomi</taxon>
        <taxon>Amphibia</taxon>
        <taxon>Batrachia</taxon>
        <taxon>Caudata</taxon>
        <taxon>Salamandroidea</taxon>
        <taxon>Salamandridae</taxon>
        <taxon>Pleurodelinae</taxon>
        <taxon>Pleurodeles</taxon>
    </lineage>
</organism>
<accession>A0AAV7NTG4</accession>
<gene>
    <name evidence="2" type="ORF">NDU88_007579</name>
</gene>
<proteinExistence type="predicted"/>
<reference evidence="2" key="1">
    <citation type="journal article" date="2022" name="bioRxiv">
        <title>Sequencing and chromosome-scale assembly of the giantPleurodeles waltlgenome.</title>
        <authorList>
            <person name="Brown T."/>
            <person name="Elewa A."/>
            <person name="Iarovenko S."/>
            <person name="Subramanian E."/>
            <person name="Araus A.J."/>
            <person name="Petzold A."/>
            <person name="Susuki M."/>
            <person name="Suzuki K.-i.T."/>
            <person name="Hayashi T."/>
            <person name="Toyoda A."/>
            <person name="Oliveira C."/>
            <person name="Osipova E."/>
            <person name="Leigh N.D."/>
            <person name="Simon A."/>
            <person name="Yun M.H."/>
        </authorList>
    </citation>
    <scope>NUCLEOTIDE SEQUENCE</scope>
    <source>
        <strain evidence="2">20211129_DDA</strain>
        <tissue evidence="2">Liver</tissue>
    </source>
</reference>
<keyword evidence="1" id="KW-0812">Transmembrane</keyword>
<name>A0AAV7NTG4_PLEWA</name>